<evidence type="ECO:0000256" key="9">
    <source>
        <dbReference type="ARBA" id="ARBA00023054"/>
    </source>
</evidence>
<dbReference type="PANTHER" id="PTHR14320:SF2">
    <property type="entry name" value="COILED-COIL DOMAIN-CONTAINING PROTEIN 181"/>
    <property type="match status" value="1"/>
</dbReference>
<feature type="region of interest" description="Disordered" evidence="14">
    <location>
        <begin position="7"/>
        <end position="40"/>
    </location>
</feature>
<dbReference type="GO" id="GO:0005874">
    <property type="term" value="C:microtubule"/>
    <property type="evidence" value="ECO:0007669"/>
    <property type="project" value="UniProtKB-KW"/>
</dbReference>
<evidence type="ECO:0000256" key="14">
    <source>
        <dbReference type="SAM" id="MobiDB-lite"/>
    </source>
</evidence>
<evidence type="ECO:0000256" key="7">
    <source>
        <dbReference type="ARBA" id="ARBA00022701"/>
    </source>
</evidence>
<keyword evidence="9" id="KW-0175">Coiled coil</keyword>
<evidence type="ECO:0000256" key="13">
    <source>
        <dbReference type="ARBA" id="ARBA00047162"/>
    </source>
</evidence>
<organism evidence="15 16">
    <name type="scientific">Desmophyllum pertusum</name>
    <dbReference type="NCBI Taxonomy" id="174260"/>
    <lineage>
        <taxon>Eukaryota</taxon>
        <taxon>Metazoa</taxon>
        <taxon>Cnidaria</taxon>
        <taxon>Anthozoa</taxon>
        <taxon>Hexacorallia</taxon>
        <taxon>Scleractinia</taxon>
        <taxon>Caryophylliina</taxon>
        <taxon>Caryophylliidae</taxon>
        <taxon>Desmophyllum</taxon>
    </lineage>
</organism>
<comment type="subunit">
    <text evidence="13">Homodimer. Interacts with HOOK1. Interacts with HOOK2. Interacts with HOOK3.</text>
</comment>
<evidence type="ECO:0000313" key="15">
    <source>
        <dbReference type="EMBL" id="KAJ7363657.1"/>
    </source>
</evidence>
<evidence type="ECO:0000256" key="1">
    <source>
        <dbReference type="ARBA" id="ARBA00002213"/>
    </source>
</evidence>
<keyword evidence="11" id="KW-0206">Cytoskeleton</keyword>
<gene>
    <name evidence="15" type="ORF">OS493_009819</name>
</gene>
<comment type="similarity">
    <text evidence="4">Belongs to the CCDC181 family.</text>
</comment>
<comment type="subcellular location">
    <subcellularLocation>
        <location evidence="2">Cell projection</location>
        <location evidence="2">Cilium</location>
        <location evidence="2">Flagellum</location>
    </subcellularLocation>
    <subcellularLocation>
        <location evidence="3">Cytoplasm</location>
        <location evidence="3">Cytoskeleton</location>
    </subcellularLocation>
</comment>
<dbReference type="Proteomes" id="UP001163046">
    <property type="component" value="Unassembled WGS sequence"/>
</dbReference>
<dbReference type="AlphaFoldDB" id="A0A9W9YRF6"/>
<accession>A0A9W9YRF6</accession>
<dbReference type="InterPro" id="IPR026687">
    <property type="entry name" value="CCDC181"/>
</dbReference>
<feature type="compositionally biased region" description="Basic and acidic residues" evidence="14">
    <location>
        <begin position="21"/>
        <end position="33"/>
    </location>
</feature>
<feature type="non-terminal residue" evidence="15">
    <location>
        <position position="1"/>
    </location>
</feature>
<dbReference type="OrthoDB" id="5988532at2759"/>
<evidence type="ECO:0000256" key="10">
    <source>
        <dbReference type="ARBA" id="ARBA00023069"/>
    </source>
</evidence>
<evidence type="ECO:0000256" key="2">
    <source>
        <dbReference type="ARBA" id="ARBA00004230"/>
    </source>
</evidence>
<evidence type="ECO:0000256" key="12">
    <source>
        <dbReference type="ARBA" id="ARBA00023273"/>
    </source>
</evidence>
<keyword evidence="16" id="KW-1185">Reference proteome</keyword>
<evidence type="ECO:0000256" key="11">
    <source>
        <dbReference type="ARBA" id="ARBA00023212"/>
    </source>
</evidence>
<keyword evidence="12" id="KW-0966">Cell projection</keyword>
<dbReference type="GO" id="GO:0031514">
    <property type="term" value="C:motile cilium"/>
    <property type="evidence" value="ECO:0007669"/>
    <property type="project" value="UniProtKB-SubCell"/>
</dbReference>
<evidence type="ECO:0000256" key="6">
    <source>
        <dbReference type="ARBA" id="ARBA00022490"/>
    </source>
</evidence>
<sequence length="81" mass="9567">AWLYAKVESAHQARLNQPDPNAEKQAKEVRESDAQGAYSEWLDTKRKQDKAFRQLEGRRRAEEASQYAIRDRQLCDEAFRR</sequence>
<evidence type="ECO:0000256" key="8">
    <source>
        <dbReference type="ARBA" id="ARBA00022846"/>
    </source>
</evidence>
<keyword evidence="10" id="KW-0969">Cilium</keyword>
<keyword evidence="6" id="KW-0963">Cytoplasm</keyword>
<comment type="function">
    <text evidence="1">Microtubule-binding protein that localizes to the microtubular manchette of elongating spermatids.</text>
</comment>
<reference evidence="15" key="1">
    <citation type="submission" date="2023-01" db="EMBL/GenBank/DDBJ databases">
        <title>Genome assembly of the deep-sea coral Lophelia pertusa.</title>
        <authorList>
            <person name="Herrera S."/>
            <person name="Cordes E."/>
        </authorList>
    </citation>
    <scope>NUCLEOTIDE SEQUENCE</scope>
    <source>
        <strain evidence="15">USNM1676648</strain>
        <tissue evidence="15">Polyp</tissue>
    </source>
</reference>
<comment type="caution">
    <text evidence="15">The sequence shown here is derived from an EMBL/GenBank/DDBJ whole genome shotgun (WGS) entry which is preliminary data.</text>
</comment>
<keyword evidence="8" id="KW-0282">Flagellum</keyword>
<keyword evidence="7" id="KW-0493">Microtubule</keyword>
<proteinExistence type="inferred from homology"/>
<dbReference type="GO" id="GO:0008017">
    <property type="term" value="F:microtubule binding"/>
    <property type="evidence" value="ECO:0007669"/>
    <property type="project" value="InterPro"/>
</dbReference>
<dbReference type="EMBL" id="MU827305">
    <property type="protein sequence ID" value="KAJ7363657.1"/>
    <property type="molecule type" value="Genomic_DNA"/>
</dbReference>
<name>A0A9W9YRF6_9CNID</name>
<protein>
    <recommendedName>
        <fullName evidence="5">Coiled-coil domain-containing protein 181</fullName>
    </recommendedName>
</protein>
<evidence type="ECO:0000256" key="5">
    <source>
        <dbReference type="ARBA" id="ARBA00022306"/>
    </source>
</evidence>
<evidence type="ECO:0000256" key="3">
    <source>
        <dbReference type="ARBA" id="ARBA00004245"/>
    </source>
</evidence>
<dbReference type="PANTHER" id="PTHR14320">
    <property type="entry name" value="COILED-COIL DOMAIN-CONTAINING PROTEIN 181"/>
    <property type="match status" value="1"/>
</dbReference>
<evidence type="ECO:0000313" key="16">
    <source>
        <dbReference type="Proteomes" id="UP001163046"/>
    </source>
</evidence>
<evidence type="ECO:0000256" key="4">
    <source>
        <dbReference type="ARBA" id="ARBA00005737"/>
    </source>
</evidence>